<feature type="compositionally biased region" description="Low complexity" evidence="1">
    <location>
        <begin position="102"/>
        <end position="116"/>
    </location>
</feature>
<feature type="region of interest" description="Disordered" evidence="1">
    <location>
        <begin position="78"/>
        <end position="116"/>
    </location>
</feature>
<reference evidence="2 3" key="1">
    <citation type="submission" date="2024-01" db="EMBL/GenBank/DDBJ databases">
        <title>A draft genome for a cacao thread blight-causing isolate of Paramarasmius palmivorus.</title>
        <authorList>
            <person name="Baruah I.K."/>
            <person name="Bukari Y."/>
            <person name="Amoako-Attah I."/>
            <person name="Meinhardt L.W."/>
            <person name="Bailey B.A."/>
            <person name="Cohen S.P."/>
        </authorList>
    </citation>
    <scope>NUCLEOTIDE SEQUENCE [LARGE SCALE GENOMIC DNA]</scope>
    <source>
        <strain evidence="2 3">GH-12</strain>
    </source>
</reference>
<organism evidence="2 3">
    <name type="scientific">Paramarasmius palmivorus</name>
    <dbReference type="NCBI Taxonomy" id="297713"/>
    <lineage>
        <taxon>Eukaryota</taxon>
        <taxon>Fungi</taxon>
        <taxon>Dikarya</taxon>
        <taxon>Basidiomycota</taxon>
        <taxon>Agaricomycotina</taxon>
        <taxon>Agaricomycetes</taxon>
        <taxon>Agaricomycetidae</taxon>
        <taxon>Agaricales</taxon>
        <taxon>Marasmiineae</taxon>
        <taxon>Marasmiaceae</taxon>
        <taxon>Paramarasmius</taxon>
    </lineage>
</organism>
<dbReference type="InterPro" id="IPR035983">
    <property type="entry name" value="Hect_E3_ubiquitin_ligase"/>
</dbReference>
<dbReference type="GO" id="GO:0004842">
    <property type="term" value="F:ubiquitin-protein transferase activity"/>
    <property type="evidence" value="ECO:0007669"/>
    <property type="project" value="InterPro"/>
</dbReference>
<dbReference type="AlphaFoldDB" id="A0AAW0ASS3"/>
<gene>
    <name evidence="2" type="ORF">VNI00_019090</name>
</gene>
<dbReference type="Proteomes" id="UP001383192">
    <property type="component" value="Unassembled WGS sequence"/>
</dbReference>
<dbReference type="EMBL" id="JAYKXP010000316">
    <property type="protein sequence ID" value="KAK7015529.1"/>
    <property type="molecule type" value="Genomic_DNA"/>
</dbReference>
<sequence length="1041" mass="116803">MYVGCPYRCNPFVQGSSSVAPIASTASTTSRPTNSGIVAALTIPIDLLASPQRNHLATEGIIFTSTISTPTRSAVLPDTSLASYPSTPSRGVVASPAPPGTPSRTPSRSTALSLSSSSTSAALTAIHNTQPPSLNNLSTVSTSSSIAPVVQAFLQIPTEFNPPVSLPSGPVPNAEQVRRAHMARLPTQNVGSGSRTRSFQTADERRLDVTEFSAPPPAKRARRQHVEYLVLWLVILPHQCSKCQADSSTPVALCESHVWDFTNENIRAFMVDLQKVGLCFKTTFRYTEDSVSLYQRIQDAITLELQSIVESSLDRSTDSPLWCLHKINRRRLAPYSTHAPAPELWKPNKIKKDYKSKVSLSSEAEGTLFFAPSNFQICMKLDLPGFNIPQICLLRPEEQDKPLYKAVVHDCFPDVFMSAYEQFHRAHDNTDQAYIARSILQCLNFERRPGHATYYRAMQCPDLPPMQIHGDEGVLEFSSTNNPLSEEDLQWSVGHFSPPPEGLFIPGSSQNSPDPSALSPDPDTLNGENSEDDTVVDQFPIYDRLEDHIFDVTRLTFGEDPIDVCQTPRRFRPQNYLEISTKNPAMTGQEFLRLLRHVSQHAYVHDGISWGWNIDGDSMRMKNVPAFPWSTHMLNPPDHPDAERALMSFRAPRLVTQDTTYDSRVHRSRESYGRGVTMQIWTLLLQQAIDELGVTLEHRNEGNSRGSKLLGIAISTVQPVNRDSPLRVRYHCFGMIVALFILNTGLPPLPVSPLILLLLMADRGTPWRFIDELSIEDIKELDMDLGLGLAPLLDDNRTDCLCFDEHLPGLLSNARSYTNEVKFLDQHTCWTPAQREKNWHPLLAELLTGSQEFYNTEAFLLVREGFWETFTFKSVPHFLMTTKSDEDDNDERPSVMKNVRDLYRLASPRYQRAWDRVRVCSTLLTPNEVKPLEDAIKYYLRTHADRNAAFVVLMTGARYLTPHASLSFMMHRLEGHNSEIKDASVEIMSCTSSARIYFSDASENFFRNCDPLFFPGGLDGWVRAQFSEQLSEVMKVGFTGG</sequence>
<feature type="compositionally biased region" description="Low complexity" evidence="1">
    <location>
        <begin position="512"/>
        <end position="523"/>
    </location>
</feature>
<evidence type="ECO:0000313" key="2">
    <source>
        <dbReference type="EMBL" id="KAK7015529.1"/>
    </source>
</evidence>
<keyword evidence="3" id="KW-1185">Reference proteome</keyword>
<feature type="region of interest" description="Disordered" evidence="1">
    <location>
        <begin position="502"/>
        <end position="533"/>
    </location>
</feature>
<accession>A0AAW0ASS3</accession>
<comment type="caution">
    <text evidence="2">The sequence shown here is derived from an EMBL/GenBank/DDBJ whole genome shotgun (WGS) entry which is preliminary data.</text>
</comment>
<name>A0AAW0ASS3_9AGAR</name>
<dbReference type="SUPFAM" id="SSF56204">
    <property type="entry name" value="Hect, E3 ligase catalytic domain"/>
    <property type="match status" value="1"/>
</dbReference>
<evidence type="ECO:0000256" key="1">
    <source>
        <dbReference type="SAM" id="MobiDB-lite"/>
    </source>
</evidence>
<feature type="compositionally biased region" description="Polar residues" evidence="1">
    <location>
        <begin position="80"/>
        <end position="89"/>
    </location>
</feature>
<proteinExistence type="predicted"/>
<evidence type="ECO:0000313" key="3">
    <source>
        <dbReference type="Proteomes" id="UP001383192"/>
    </source>
</evidence>
<protein>
    <submittedName>
        <fullName evidence="2">Uncharacterized protein</fullName>
    </submittedName>
</protein>